<evidence type="ECO:0000313" key="3">
    <source>
        <dbReference type="EMBL" id="ORX62545.1"/>
    </source>
</evidence>
<evidence type="ECO:0000256" key="1">
    <source>
        <dbReference type="ARBA" id="ARBA00022490"/>
    </source>
</evidence>
<dbReference type="Pfam" id="PF10288">
    <property type="entry name" value="CTU2"/>
    <property type="match status" value="1"/>
</dbReference>
<evidence type="ECO:0000256" key="2">
    <source>
        <dbReference type="ARBA" id="ARBA00022694"/>
    </source>
</evidence>
<keyword evidence="4" id="KW-1185">Reference proteome</keyword>
<evidence type="ECO:0000313" key="4">
    <source>
        <dbReference type="Proteomes" id="UP000242146"/>
    </source>
</evidence>
<accession>A0A1X2GWX8</accession>
<gene>
    <name evidence="3" type="ORF">DM01DRAFT_1279130</name>
</gene>
<organism evidence="3 4">
    <name type="scientific">Hesseltinella vesiculosa</name>
    <dbReference type="NCBI Taxonomy" id="101127"/>
    <lineage>
        <taxon>Eukaryota</taxon>
        <taxon>Fungi</taxon>
        <taxon>Fungi incertae sedis</taxon>
        <taxon>Mucoromycota</taxon>
        <taxon>Mucoromycotina</taxon>
        <taxon>Mucoromycetes</taxon>
        <taxon>Mucorales</taxon>
        <taxon>Cunninghamellaceae</taxon>
        <taxon>Hesseltinella</taxon>
    </lineage>
</organism>
<dbReference type="Gene3D" id="3.40.50.620">
    <property type="entry name" value="HUPs"/>
    <property type="match status" value="1"/>
</dbReference>
<protein>
    <submittedName>
        <fullName evidence="3">Uncharacterized protein</fullName>
    </submittedName>
</protein>
<dbReference type="InterPro" id="IPR019407">
    <property type="entry name" value="CTU2"/>
</dbReference>
<dbReference type="GO" id="GO:0002143">
    <property type="term" value="P:tRNA wobble position uridine thiolation"/>
    <property type="evidence" value="ECO:0007669"/>
    <property type="project" value="TreeGrafter"/>
</dbReference>
<dbReference type="GO" id="GO:0000049">
    <property type="term" value="F:tRNA binding"/>
    <property type="evidence" value="ECO:0007669"/>
    <property type="project" value="InterPro"/>
</dbReference>
<dbReference type="PANTHER" id="PTHR20882">
    <property type="entry name" value="CYTOPLASMIC TRNA 2-THIOLATION PROTEIN 2"/>
    <property type="match status" value="1"/>
</dbReference>
<dbReference type="GO" id="GO:0016783">
    <property type="term" value="F:sulfurtransferase activity"/>
    <property type="evidence" value="ECO:0007669"/>
    <property type="project" value="TreeGrafter"/>
</dbReference>
<comment type="caution">
    <text evidence="3">The sequence shown here is derived from an EMBL/GenBank/DDBJ whole genome shotgun (WGS) entry which is preliminary data.</text>
</comment>
<dbReference type="Proteomes" id="UP000242146">
    <property type="component" value="Unassembled WGS sequence"/>
</dbReference>
<keyword evidence="2" id="KW-0819">tRNA processing</keyword>
<dbReference type="STRING" id="101127.A0A1X2GWX8"/>
<name>A0A1X2GWX8_9FUNG</name>
<sequence length="266" mass="30061">MAVDPNQKKKIAIIPSAVVCHIDESALFDKQVGCAEKLQETCKARYPDLPFISQPLQDIFGPEFLVDANFSGTMKKLTGDNEYVELTQGTTTTTTNEEKLRNLFQTINKNTAKEDLFWYLKFAMLTKIAQREGCEYVFLADSSTRQAIKMISYISHGRGYSIPLDVGLEVDGLYADLTVLRPMKDMLAKEMGLYNRIHRIEQDVTVPQNWTTYMPPKTSIEKLTEDFIVGLDHDFPSTVSTISRTASKLTPQSNLDYSKKCAICLM</sequence>
<dbReference type="EMBL" id="MCGT01000001">
    <property type="protein sequence ID" value="ORX62545.1"/>
    <property type="molecule type" value="Genomic_DNA"/>
</dbReference>
<dbReference type="AlphaFoldDB" id="A0A1X2GWX8"/>
<keyword evidence="1" id="KW-0963">Cytoplasm</keyword>
<proteinExistence type="predicted"/>
<reference evidence="3 4" key="1">
    <citation type="submission" date="2016-07" db="EMBL/GenBank/DDBJ databases">
        <title>Pervasive Adenine N6-methylation of Active Genes in Fungi.</title>
        <authorList>
            <consortium name="DOE Joint Genome Institute"/>
            <person name="Mondo S.J."/>
            <person name="Dannebaum R.O."/>
            <person name="Kuo R.C."/>
            <person name="Labutti K."/>
            <person name="Haridas S."/>
            <person name="Kuo A."/>
            <person name="Salamov A."/>
            <person name="Ahrendt S.R."/>
            <person name="Lipzen A."/>
            <person name="Sullivan W."/>
            <person name="Andreopoulos W.B."/>
            <person name="Clum A."/>
            <person name="Lindquist E."/>
            <person name="Daum C."/>
            <person name="Ramamoorthy G.K."/>
            <person name="Gryganskyi A."/>
            <person name="Culley D."/>
            <person name="Magnuson J.K."/>
            <person name="James T.Y."/>
            <person name="O'Malley M.A."/>
            <person name="Stajich J.E."/>
            <person name="Spatafora J.W."/>
            <person name="Visel A."/>
            <person name="Grigoriev I.V."/>
        </authorList>
    </citation>
    <scope>NUCLEOTIDE SEQUENCE [LARGE SCALE GENOMIC DNA]</scope>
    <source>
        <strain evidence="3 4">NRRL 3301</strain>
    </source>
</reference>
<dbReference type="OrthoDB" id="25129at2759"/>
<dbReference type="GO" id="GO:0005829">
    <property type="term" value="C:cytosol"/>
    <property type="evidence" value="ECO:0007669"/>
    <property type="project" value="TreeGrafter"/>
</dbReference>
<dbReference type="InterPro" id="IPR014729">
    <property type="entry name" value="Rossmann-like_a/b/a_fold"/>
</dbReference>
<dbReference type="PANTHER" id="PTHR20882:SF14">
    <property type="entry name" value="CYTOPLASMIC TRNA 2-THIOLATION PROTEIN 2"/>
    <property type="match status" value="1"/>
</dbReference>